<dbReference type="PROSITE" id="PS00486">
    <property type="entry name" value="DNA_MISMATCH_REPAIR_2"/>
    <property type="match status" value="1"/>
</dbReference>
<evidence type="ECO:0000256" key="6">
    <source>
        <dbReference type="ARBA" id="ARBA00022884"/>
    </source>
</evidence>
<evidence type="ECO:0000256" key="2">
    <source>
        <dbReference type="ARBA" id="ARBA00022730"/>
    </source>
</evidence>
<dbReference type="HOGENOM" id="CLU_011252_3_1_9"/>
<dbReference type="eggNOG" id="COG1193">
    <property type="taxonomic scope" value="Bacteria"/>
</dbReference>
<dbReference type="Pfam" id="PF00488">
    <property type="entry name" value="MutS_V"/>
    <property type="match status" value="1"/>
</dbReference>
<dbReference type="GO" id="GO:0030983">
    <property type="term" value="F:mismatched DNA binding"/>
    <property type="evidence" value="ECO:0007669"/>
    <property type="project" value="InterPro"/>
</dbReference>
<proteinExistence type="predicted"/>
<dbReference type="SMART" id="SM00533">
    <property type="entry name" value="MUTSd"/>
    <property type="match status" value="1"/>
</dbReference>
<organism evidence="10 11">
    <name type="scientific">Cellulosilyticum lentocellum (strain ATCC 49066 / DSM 5427 / NCIMB 11756 / RHM5)</name>
    <name type="common">Clostridium lentocellum</name>
    <dbReference type="NCBI Taxonomy" id="642492"/>
    <lineage>
        <taxon>Bacteria</taxon>
        <taxon>Bacillati</taxon>
        <taxon>Bacillota</taxon>
        <taxon>Clostridia</taxon>
        <taxon>Lachnospirales</taxon>
        <taxon>Cellulosilyticaceae</taxon>
        <taxon>Cellulosilyticum</taxon>
    </lineage>
</organism>
<keyword evidence="2" id="KW-0699">rRNA-binding</keyword>
<dbReference type="PIRSF" id="PIRSF005814">
    <property type="entry name" value="MutS_YshD"/>
    <property type="match status" value="1"/>
</dbReference>
<keyword evidence="7" id="KW-0238">DNA-binding</keyword>
<name>F2JJI7_CELLD</name>
<feature type="domain" description="DNA mismatch repair proteins mutS family" evidence="9">
    <location>
        <begin position="403"/>
        <end position="419"/>
    </location>
</feature>
<dbReference type="RefSeq" id="WP_013658856.1">
    <property type="nucleotide sequence ID" value="NC_015275.1"/>
</dbReference>
<dbReference type="GO" id="GO:0016887">
    <property type="term" value="F:ATP hydrolysis activity"/>
    <property type="evidence" value="ECO:0007669"/>
    <property type="project" value="InterPro"/>
</dbReference>
<dbReference type="Gene3D" id="3.40.50.300">
    <property type="entry name" value="P-loop containing nucleotide triphosphate hydrolases"/>
    <property type="match status" value="1"/>
</dbReference>
<keyword evidence="3" id="KW-0547">Nucleotide-binding</keyword>
<evidence type="ECO:0000256" key="1">
    <source>
        <dbReference type="ARBA" id="ARBA00022722"/>
    </source>
</evidence>
<dbReference type="GO" id="GO:0140664">
    <property type="term" value="F:ATP-dependent DNA damage sensor activity"/>
    <property type="evidence" value="ECO:0007669"/>
    <property type="project" value="InterPro"/>
</dbReference>
<dbReference type="InterPro" id="IPR045076">
    <property type="entry name" value="MutS"/>
</dbReference>
<keyword evidence="6" id="KW-0694">RNA-binding</keyword>
<evidence type="ECO:0000259" key="9">
    <source>
        <dbReference type="PROSITE" id="PS00486"/>
    </source>
</evidence>
<dbReference type="GO" id="GO:0006298">
    <property type="term" value="P:mismatch repair"/>
    <property type="evidence" value="ECO:0007669"/>
    <property type="project" value="InterPro"/>
</dbReference>
<evidence type="ECO:0000313" key="10">
    <source>
        <dbReference type="EMBL" id="ADZ85582.1"/>
    </source>
</evidence>
<evidence type="ECO:0000256" key="8">
    <source>
        <dbReference type="SAM" id="MobiDB-lite"/>
    </source>
</evidence>
<accession>F2JJI7</accession>
<evidence type="ECO:0000256" key="4">
    <source>
        <dbReference type="ARBA" id="ARBA00022801"/>
    </source>
</evidence>
<dbReference type="Proteomes" id="UP000008467">
    <property type="component" value="Chromosome"/>
</dbReference>
<evidence type="ECO:0000256" key="7">
    <source>
        <dbReference type="ARBA" id="ARBA00023125"/>
    </source>
</evidence>
<evidence type="ECO:0000256" key="3">
    <source>
        <dbReference type="ARBA" id="ARBA00022741"/>
    </source>
</evidence>
<dbReference type="GO" id="GO:0005524">
    <property type="term" value="F:ATP binding"/>
    <property type="evidence" value="ECO:0007669"/>
    <property type="project" value="UniProtKB-KW"/>
</dbReference>
<dbReference type="InterPro" id="IPR036187">
    <property type="entry name" value="DNA_mismatch_repair_MutS_sf"/>
</dbReference>
<evidence type="ECO:0000313" key="11">
    <source>
        <dbReference type="Proteomes" id="UP000008467"/>
    </source>
</evidence>
<dbReference type="GO" id="GO:0019843">
    <property type="term" value="F:rRNA binding"/>
    <property type="evidence" value="ECO:0007669"/>
    <property type="project" value="UniProtKB-KW"/>
</dbReference>
<dbReference type="InterPro" id="IPR000432">
    <property type="entry name" value="DNA_mismatch_repair_MutS_C"/>
</dbReference>
<keyword evidence="4" id="KW-0378">Hydrolase</keyword>
<dbReference type="SUPFAM" id="SSF52540">
    <property type="entry name" value="P-loop containing nucleoside triphosphate hydrolases"/>
    <property type="match status" value="1"/>
</dbReference>
<dbReference type="AlphaFoldDB" id="F2JJI7"/>
<dbReference type="STRING" id="642492.Clole_3903"/>
<dbReference type="KEGG" id="cle:Clole_3903"/>
<gene>
    <name evidence="10" type="ordered locus">Clole_3903</name>
</gene>
<dbReference type="InterPro" id="IPR007696">
    <property type="entry name" value="DNA_mismatch_repair_MutS_core"/>
</dbReference>
<keyword evidence="1" id="KW-0540">Nuclease</keyword>
<dbReference type="EMBL" id="CP002582">
    <property type="protein sequence ID" value="ADZ85582.1"/>
    <property type="molecule type" value="Genomic_DNA"/>
</dbReference>
<evidence type="ECO:0000256" key="5">
    <source>
        <dbReference type="ARBA" id="ARBA00022840"/>
    </source>
</evidence>
<dbReference type="SUPFAM" id="SSF48334">
    <property type="entry name" value="DNA repair protein MutS, domain III"/>
    <property type="match status" value="1"/>
</dbReference>
<reference evidence="10 11" key="1">
    <citation type="journal article" date="2011" name="J. Bacteriol.">
        <title>Complete genome sequence of the cellulose-degrading bacterium Cellulosilyticum lentocellum.</title>
        <authorList>
            <consortium name="US DOE Joint Genome Institute"/>
            <person name="Miller D.A."/>
            <person name="Suen G."/>
            <person name="Bruce D."/>
            <person name="Copeland A."/>
            <person name="Cheng J.F."/>
            <person name="Detter C."/>
            <person name="Goodwin L.A."/>
            <person name="Han C.S."/>
            <person name="Hauser L.J."/>
            <person name="Land M.L."/>
            <person name="Lapidus A."/>
            <person name="Lucas S."/>
            <person name="Meincke L."/>
            <person name="Pitluck S."/>
            <person name="Tapia R."/>
            <person name="Teshima H."/>
            <person name="Woyke T."/>
            <person name="Fox B.G."/>
            <person name="Angert E.R."/>
            <person name="Currie C.R."/>
        </authorList>
    </citation>
    <scope>NUCLEOTIDE SEQUENCE [LARGE SCALE GENOMIC DNA]</scope>
    <source>
        <strain evidence="11">ATCC 49066 / DSM 5427 / NCIMB 11756 / RHM5</strain>
    </source>
</reference>
<keyword evidence="5" id="KW-0067">ATP-binding</keyword>
<dbReference type="PANTHER" id="PTHR48466:SF2">
    <property type="entry name" value="OS10G0509000 PROTEIN"/>
    <property type="match status" value="1"/>
</dbReference>
<feature type="region of interest" description="Disordered" evidence="8">
    <location>
        <begin position="704"/>
        <end position="726"/>
    </location>
</feature>
<dbReference type="NCBIfam" id="TIGR01069">
    <property type="entry name" value="mutS2"/>
    <property type="match status" value="1"/>
</dbReference>
<dbReference type="PANTHER" id="PTHR48466">
    <property type="entry name" value="OS10G0509000 PROTEIN-RELATED"/>
    <property type="match status" value="1"/>
</dbReference>
<dbReference type="FunFam" id="3.40.50.300:FF:000830">
    <property type="entry name" value="Endonuclease MutS2"/>
    <property type="match status" value="1"/>
</dbReference>
<dbReference type="GO" id="GO:0004519">
    <property type="term" value="F:endonuclease activity"/>
    <property type="evidence" value="ECO:0007669"/>
    <property type="project" value="UniProtKB-KW"/>
</dbReference>
<feature type="region of interest" description="Disordered" evidence="8">
    <location>
        <begin position="526"/>
        <end position="564"/>
    </location>
</feature>
<feature type="compositionally biased region" description="Polar residues" evidence="8">
    <location>
        <begin position="527"/>
        <end position="551"/>
    </location>
</feature>
<protein>
    <submittedName>
        <fullName evidence="10">DNA mismatch repair protein MutS domain protein</fullName>
    </submittedName>
</protein>
<sequence length="726" mass="81292">MKQTVEILEFNKILKLLSEMAVSDKAKQKLLGLEMMLDEKICQLKMRETTEARRILDSLGTPPISSMQYMESMLERVSIGTLLMPEELMLVASFIKGCNNMRRYLSRAEFLDCNLATYGRGFCDLDVLKELIELSIRNNQVDSEASTALKGIRRDIEVKREQVKQRLEKIMRGKKDYLADFYIIERGGRYALAVKREYKSQVEGAVLDTSRTGSTVFIEPSAVGKLQEELRLLEIEEDNEVRKVLYSLTNEVENYISDMRLNMEMMEVLDVAFAKAKLSQQLQARAVKVSVTGKLEIKEGRHPLLNKEKCVPLDFYMKAGIRGIIVTGPNTGGKTVALKTVGLLSMMAQCGLHVPVAEGSTFKMFNQILCDIGDGQSIEESLSTFSSHIVNIIDILKQTTKDSLVLLDELGSGTDPAEGMGIAIAILEALRQKECLLVATTHYPEVKEYATEAEGYQNARMCFDKESLKPLYKLEIGEAGESCAFYIAEKLGFPKSLIRLANSYTYKEQVMSQDDYMNKAIDKRTKTQTLENGDSNTIGNEKPQTQVSGNHDSSRVEGTRGKEEVNTNKEIPTNHIVNKKTNNSEAIEKAQGLIKALDSELGKVAATPQLKGQSERKEKASAKAKSFHVGDSVLVFPNKEKGLVFHTVNEEGKIGVQIKGSKRWVAAKRLKLLVATSELYPADYDFSIVFDSVANRKAKKKMTKGYQEGMSATYESEEEANWQSYQ</sequence>
<feature type="compositionally biased region" description="Basic and acidic residues" evidence="8">
    <location>
        <begin position="552"/>
        <end position="564"/>
    </location>
</feature>
<dbReference type="InterPro" id="IPR027417">
    <property type="entry name" value="P-loop_NTPase"/>
</dbReference>
<dbReference type="SMART" id="SM00534">
    <property type="entry name" value="MUTSac"/>
    <property type="match status" value="1"/>
</dbReference>
<dbReference type="InterPro" id="IPR005747">
    <property type="entry name" value="MutS2"/>
</dbReference>
<keyword evidence="11" id="KW-1185">Reference proteome</keyword>
<dbReference type="GO" id="GO:0045910">
    <property type="term" value="P:negative regulation of DNA recombination"/>
    <property type="evidence" value="ECO:0007669"/>
    <property type="project" value="InterPro"/>
</dbReference>